<gene>
    <name evidence="1" type="ORF">CIMG_07351</name>
</gene>
<protein>
    <submittedName>
        <fullName evidence="1">Uncharacterized protein</fullName>
    </submittedName>
</protein>
<evidence type="ECO:0000313" key="2">
    <source>
        <dbReference type="Proteomes" id="UP000001261"/>
    </source>
</evidence>
<dbReference type="FunCoup" id="J3KA59">
    <property type="interactions" value="4"/>
</dbReference>
<dbReference type="KEGG" id="cim:CIMG_07351"/>
<keyword evidence="2" id="KW-1185">Reference proteome</keyword>
<dbReference type="OrthoDB" id="2155246at2759"/>
<dbReference type="EMBL" id="GG704912">
    <property type="protein sequence ID" value="EAS31872.3"/>
    <property type="molecule type" value="Genomic_DNA"/>
</dbReference>
<accession>J3KA59</accession>
<dbReference type="InterPro" id="IPR043472">
    <property type="entry name" value="Macro_dom-like"/>
</dbReference>
<proteinExistence type="predicted"/>
<name>J3KA59_COCIM</name>
<dbReference type="SUPFAM" id="SSF52949">
    <property type="entry name" value="Macro domain-like"/>
    <property type="match status" value="1"/>
</dbReference>
<dbReference type="VEuPathDB" id="FungiDB:CIMG_07351"/>
<sequence>MHQYPAAFRLFRAHCRKYLPLQAQNQKQPRHIRTYEWDIRHVLITPPQPQDYNPQCPRLDMRWKRARKRARGRGARRRARGVANTTAYAPAAPSKKHWIVCLFMSWHYGPRNRDPSEVERFRREGQGAGKLFACKFNSGLFAVPWEQTREVPQRSGLEVTVNSNQWNYHSSVDPGYLLATKAQYQHSLL</sequence>
<reference evidence="2" key="1">
    <citation type="journal article" date="2009" name="Genome Res.">
        <title>Comparative genomic analyses of the human fungal pathogens Coccidioides and their relatives.</title>
        <authorList>
            <person name="Sharpton T.J."/>
            <person name="Stajich J.E."/>
            <person name="Rounsley S.D."/>
            <person name="Gardner M.J."/>
            <person name="Wortman J.R."/>
            <person name="Jordar V.S."/>
            <person name="Maiti R."/>
            <person name="Kodira C.D."/>
            <person name="Neafsey D.E."/>
            <person name="Zeng Q."/>
            <person name="Hung C.-Y."/>
            <person name="McMahan C."/>
            <person name="Muszewska A."/>
            <person name="Grynberg M."/>
            <person name="Mandel M.A."/>
            <person name="Kellner E.M."/>
            <person name="Barker B.M."/>
            <person name="Galgiani J.N."/>
            <person name="Orbach M.J."/>
            <person name="Kirkland T.N."/>
            <person name="Cole G.T."/>
            <person name="Henn M.R."/>
            <person name="Birren B.W."/>
            <person name="Taylor J.W."/>
        </authorList>
    </citation>
    <scope>NUCLEOTIDE SEQUENCE [LARGE SCALE GENOMIC DNA]</scope>
    <source>
        <strain evidence="2">RS</strain>
    </source>
</reference>
<reference evidence="2" key="2">
    <citation type="journal article" date="2010" name="Genome Res.">
        <title>Population genomic sequencing of Coccidioides fungi reveals recent hybridization and transposon control.</title>
        <authorList>
            <person name="Neafsey D.E."/>
            <person name="Barker B.M."/>
            <person name="Sharpton T.J."/>
            <person name="Stajich J.E."/>
            <person name="Park D.J."/>
            <person name="Whiston E."/>
            <person name="Hung C.-Y."/>
            <person name="McMahan C."/>
            <person name="White J."/>
            <person name="Sykes S."/>
            <person name="Heiman D."/>
            <person name="Young S."/>
            <person name="Zeng Q."/>
            <person name="Abouelleil A."/>
            <person name="Aftuck L."/>
            <person name="Bessette D."/>
            <person name="Brown A."/>
            <person name="FitzGerald M."/>
            <person name="Lui A."/>
            <person name="Macdonald J.P."/>
            <person name="Priest M."/>
            <person name="Orbach M.J."/>
            <person name="Galgiani J.N."/>
            <person name="Kirkland T.N."/>
            <person name="Cole G.T."/>
            <person name="Birren B.W."/>
            <person name="Henn M.R."/>
            <person name="Taylor J.W."/>
            <person name="Rounsley S.D."/>
        </authorList>
    </citation>
    <scope>GENOME REANNOTATION</scope>
    <source>
        <strain evidence="2">RS</strain>
    </source>
</reference>
<dbReference type="GeneID" id="4562028"/>
<dbReference type="Gene3D" id="3.40.220.10">
    <property type="entry name" value="Leucine Aminopeptidase, subunit E, domain 1"/>
    <property type="match status" value="1"/>
</dbReference>
<evidence type="ECO:0000313" key="1">
    <source>
        <dbReference type="EMBL" id="EAS31872.3"/>
    </source>
</evidence>
<dbReference type="InParanoid" id="J3KA59"/>
<dbReference type="AlphaFoldDB" id="J3KA59"/>
<organism evidence="1 2">
    <name type="scientific">Coccidioides immitis (strain RS)</name>
    <name type="common">Valley fever fungus</name>
    <dbReference type="NCBI Taxonomy" id="246410"/>
    <lineage>
        <taxon>Eukaryota</taxon>
        <taxon>Fungi</taxon>
        <taxon>Dikarya</taxon>
        <taxon>Ascomycota</taxon>
        <taxon>Pezizomycotina</taxon>
        <taxon>Eurotiomycetes</taxon>
        <taxon>Eurotiomycetidae</taxon>
        <taxon>Onygenales</taxon>
        <taxon>Onygenaceae</taxon>
        <taxon>Coccidioides</taxon>
    </lineage>
</organism>
<dbReference type="OMA" id="FKVEWEL"/>
<dbReference type="RefSeq" id="XP_001243455.2">
    <property type="nucleotide sequence ID" value="XM_001243454.2"/>
</dbReference>
<dbReference type="Proteomes" id="UP000001261">
    <property type="component" value="Unassembled WGS sequence"/>
</dbReference>